<evidence type="ECO:0008006" key="4">
    <source>
        <dbReference type="Google" id="ProtNLM"/>
    </source>
</evidence>
<gene>
    <name evidence="2" type="ORF">GGR25_002722</name>
</gene>
<keyword evidence="3" id="KW-1185">Reference proteome</keyword>
<dbReference type="RefSeq" id="WP_183399289.1">
    <property type="nucleotide sequence ID" value="NZ_JACIDS010000003.1"/>
</dbReference>
<keyword evidence="1" id="KW-0812">Transmembrane</keyword>
<name>A0A840APW5_9HYPH</name>
<protein>
    <recommendedName>
        <fullName evidence="4">DUF3426 domain-containing protein</fullName>
    </recommendedName>
</protein>
<dbReference type="EMBL" id="JACIDS010000003">
    <property type="protein sequence ID" value="MBB3931672.1"/>
    <property type="molecule type" value="Genomic_DNA"/>
</dbReference>
<keyword evidence="1" id="KW-1133">Transmembrane helix</keyword>
<reference evidence="2 3" key="1">
    <citation type="submission" date="2020-08" db="EMBL/GenBank/DDBJ databases">
        <title>Genomic Encyclopedia of Type Strains, Phase IV (KMG-IV): sequencing the most valuable type-strain genomes for metagenomic binning, comparative biology and taxonomic classification.</title>
        <authorList>
            <person name="Goeker M."/>
        </authorList>
    </citation>
    <scope>NUCLEOTIDE SEQUENCE [LARGE SCALE GENOMIC DNA]</scope>
    <source>
        <strain evidence="2 3">DSM 25966</strain>
    </source>
</reference>
<evidence type="ECO:0000313" key="2">
    <source>
        <dbReference type="EMBL" id="MBB3931672.1"/>
    </source>
</evidence>
<dbReference type="AlphaFoldDB" id="A0A840APW5"/>
<accession>A0A840APW5</accession>
<organism evidence="2 3">
    <name type="scientific">Kaistia hirudinis</name>
    <dbReference type="NCBI Taxonomy" id="1293440"/>
    <lineage>
        <taxon>Bacteria</taxon>
        <taxon>Pseudomonadati</taxon>
        <taxon>Pseudomonadota</taxon>
        <taxon>Alphaproteobacteria</taxon>
        <taxon>Hyphomicrobiales</taxon>
        <taxon>Kaistiaceae</taxon>
        <taxon>Kaistia</taxon>
    </lineage>
</organism>
<dbReference type="NCBIfam" id="NF038353">
    <property type="entry name" value="FxLYD_dom"/>
    <property type="match status" value="1"/>
</dbReference>
<evidence type="ECO:0000313" key="3">
    <source>
        <dbReference type="Proteomes" id="UP000553963"/>
    </source>
</evidence>
<dbReference type="InterPro" id="IPR047676">
    <property type="entry name" value="FxLYD_dom"/>
</dbReference>
<comment type="caution">
    <text evidence="2">The sequence shown here is derived from an EMBL/GenBank/DDBJ whole genome shotgun (WGS) entry which is preliminary data.</text>
</comment>
<dbReference type="Proteomes" id="UP000553963">
    <property type="component" value="Unassembled WGS sequence"/>
</dbReference>
<sequence>MSAAALTTFQFPMVHDVEMPLDQGKAAALFRATCGGGFTRGPNRVEIDESAPLCANTRIARVLLGGNNAVKTRGATPGRSAQDWRDGASLLLLAVLVAAFLLGRAPLVAAAPGLASLYARLGLPVNLRGLDFGTVSMVRDVEGGASGLVVSGEIVNPGGAPRGLPALRFTLYDGHGREVGGWSADIDHAPLSAGEAAPFRSRLANPPEAARQLALRFEDAAEGKP</sequence>
<keyword evidence="1" id="KW-0472">Membrane</keyword>
<feature type="transmembrane region" description="Helical" evidence="1">
    <location>
        <begin position="90"/>
        <end position="118"/>
    </location>
</feature>
<evidence type="ECO:0000256" key="1">
    <source>
        <dbReference type="SAM" id="Phobius"/>
    </source>
</evidence>
<proteinExistence type="predicted"/>